<keyword evidence="3" id="KW-1185">Reference proteome</keyword>
<accession>A0AAV4NY83</accession>
<protein>
    <submittedName>
        <fullName evidence="2">Uncharacterized protein</fullName>
    </submittedName>
</protein>
<proteinExistence type="predicted"/>
<dbReference type="Proteomes" id="UP001054837">
    <property type="component" value="Unassembled WGS sequence"/>
</dbReference>
<dbReference type="AlphaFoldDB" id="A0AAV4NY83"/>
<organism evidence="2 3">
    <name type="scientific">Caerostris darwini</name>
    <dbReference type="NCBI Taxonomy" id="1538125"/>
    <lineage>
        <taxon>Eukaryota</taxon>
        <taxon>Metazoa</taxon>
        <taxon>Ecdysozoa</taxon>
        <taxon>Arthropoda</taxon>
        <taxon>Chelicerata</taxon>
        <taxon>Arachnida</taxon>
        <taxon>Araneae</taxon>
        <taxon>Araneomorphae</taxon>
        <taxon>Entelegynae</taxon>
        <taxon>Araneoidea</taxon>
        <taxon>Araneidae</taxon>
        <taxon>Caerostris</taxon>
    </lineage>
</organism>
<dbReference type="EMBL" id="BPLQ01002197">
    <property type="protein sequence ID" value="GIX89769.1"/>
    <property type="molecule type" value="Genomic_DNA"/>
</dbReference>
<name>A0AAV4NY83_9ARAC</name>
<evidence type="ECO:0000313" key="2">
    <source>
        <dbReference type="EMBL" id="GIX89769.1"/>
    </source>
</evidence>
<evidence type="ECO:0000313" key="3">
    <source>
        <dbReference type="Proteomes" id="UP001054837"/>
    </source>
</evidence>
<gene>
    <name evidence="2" type="primary">AVEN_40645_1</name>
    <name evidence="2" type="ORF">CDAR_245341</name>
</gene>
<reference evidence="2 3" key="1">
    <citation type="submission" date="2021-06" db="EMBL/GenBank/DDBJ databases">
        <title>Caerostris darwini draft genome.</title>
        <authorList>
            <person name="Kono N."/>
            <person name="Arakawa K."/>
        </authorList>
    </citation>
    <scope>NUCLEOTIDE SEQUENCE [LARGE SCALE GENOMIC DNA]</scope>
</reference>
<comment type="caution">
    <text evidence="2">The sequence shown here is derived from an EMBL/GenBank/DDBJ whole genome shotgun (WGS) entry which is preliminary data.</text>
</comment>
<feature type="region of interest" description="Disordered" evidence="1">
    <location>
        <begin position="94"/>
        <end position="123"/>
    </location>
</feature>
<sequence length="365" mass="42897">MSNNLLKSSSSWFLRPHHHQRTNLEDGTYSKQPSEIHIFLPPDEEYSIRKYCPLTLNHLLPDLYHTKKEQEEDTKAEFDTIMLNKFEKHLEESHPVVSCSSSSEEESDSKPENEPDLINCNNKPEKPKFRMKILLPNKVNYPQENMKLLLPDVVLNNKRLPSPILTKNFCTGCINRGMTLPTSIYKENTFTKYKNVERQKYHNMNVEKFKNSAMFPPVTDNTEITADVMKPTFCSKNFREDDPDESPKSIMNKLCRQKSYFSSTNFQNCRHRHRNSSAFSLSIHKDWNASGSPESPVETEQTGLMPPSPYMVELARLRREKLRIEEKMLLKKRQVLELERLRPPIEKWRVVLKCFFINIQEIIFL</sequence>
<evidence type="ECO:0000256" key="1">
    <source>
        <dbReference type="SAM" id="MobiDB-lite"/>
    </source>
</evidence>